<comment type="cofactor">
    <cofactor evidence="1">
        <name>[4Fe-4S] cluster</name>
        <dbReference type="ChEBI" id="CHEBI:49883"/>
    </cofactor>
</comment>
<dbReference type="InterPro" id="IPR013785">
    <property type="entry name" value="Aldolase_TIM"/>
</dbReference>
<dbReference type="Pfam" id="PF13186">
    <property type="entry name" value="SPASM"/>
    <property type="match status" value="1"/>
</dbReference>
<keyword evidence="2" id="KW-0949">S-adenosyl-L-methionine</keyword>
<dbReference type="InterPro" id="IPR007197">
    <property type="entry name" value="rSAM"/>
</dbReference>
<dbReference type="PANTHER" id="PTHR11228">
    <property type="entry name" value="RADICAL SAM DOMAIN PROTEIN"/>
    <property type="match status" value="1"/>
</dbReference>
<reference evidence="7 8" key="1">
    <citation type="submission" date="2018-12" db="EMBL/GenBank/DDBJ databases">
        <authorList>
            <person name="Lunina O.N."/>
            <person name="Grouzdev D.S."/>
            <person name="Gorlenko V.M."/>
            <person name="Savvichev A.S."/>
        </authorList>
    </citation>
    <scope>NUCLEOTIDE SEQUENCE [LARGE SCALE GENOMIC DNA]</scope>
    <source>
        <strain evidence="7 8">BrKhr-17</strain>
    </source>
</reference>
<keyword evidence="4" id="KW-0408">Iron</keyword>
<dbReference type="GO" id="GO:0003824">
    <property type="term" value="F:catalytic activity"/>
    <property type="evidence" value="ECO:0007669"/>
    <property type="project" value="InterPro"/>
</dbReference>
<evidence type="ECO:0000256" key="3">
    <source>
        <dbReference type="ARBA" id="ARBA00022723"/>
    </source>
</evidence>
<evidence type="ECO:0000259" key="6">
    <source>
        <dbReference type="PROSITE" id="PS51918"/>
    </source>
</evidence>
<organism evidence="7 8">
    <name type="scientific">Chlorobium phaeovibrioides</name>
    <dbReference type="NCBI Taxonomy" id="1094"/>
    <lineage>
        <taxon>Bacteria</taxon>
        <taxon>Pseudomonadati</taxon>
        <taxon>Chlorobiota</taxon>
        <taxon>Chlorobiia</taxon>
        <taxon>Chlorobiales</taxon>
        <taxon>Chlorobiaceae</taxon>
        <taxon>Chlorobium/Pelodictyon group</taxon>
        <taxon>Chlorobium</taxon>
    </lineage>
</organism>
<evidence type="ECO:0000313" key="7">
    <source>
        <dbReference type="EMBL" id="RTY38351.1"/>
    </source>
</evidence>
<dbReference type="CDD" id="cd21109">
    <property type="entry name" value="SPASM"/>
    <property type="match status" value="1"/>
</dbReference>
<comment type="caution">
    <text evidence="7">The sequence shown here is derived from an EMBL/GenBank/DDBJ whole genome shotgun (WGS) entry which is preliminary data.</text>
</comment>
<evidence type="ECO:0000256" key="2">
    <source>
        <dbReference type="ARBA" id="ARBA00022691"/>
    </source>
</evidence>
<dbReference type="Gene3D" id="3.20.20.70">
    <property type="entry name" value="Aldolase class I"/>
    <property type="match status" value="1"/>
</dbReference>
<dbReference type="PANTHER" id="PTHR11228:SF7">
    <property type="entry name" value="PQQA PEPTIDE CYCLASE"/>
    <property type="match status" value="1"/>
</dbReference>
<dbReference type="CDD" id="cd01335">
    <property type="entry name" value="Radical_SAM"/>
    <property type="match status" value="1"/>
</dbReference>
<dbReference type="Pfam" id="PF04055">
    <property type="entry name" value="Radical_SAM"/>
    <property type="match status" value="1"/>
</dbReference>
<dbReference type="EMBL" id="RXYK01000005">
    <property type="protein sequence ID" value="RTY38351.1"/>
    <property type="molecule type" value="Genomic_DNA"/>
</dbReference>
<keyword evidence="5" id="KW-0411">Iron-sulfur</keyword>
<dbReference type="SUPFAM" id="SSF102114">
    <property type="entry name" value="Radical SAM enzymes"/>
    <property type="match status" value="1"/>
</dbReference>
<feature type="domain" description="Radical SAM core" evidence="6">
    <location>
        <begin position="32"/>
        <end position="252"/>
    </location>
</feature>
<gene>
    <name evidence="7" type="ORF">EKD02_04495</name>
</gene>
<name>A0A3S0MQJ4_CHLPH</name>
<evidence type="ECO:0000256" key="1">
    <source>
        <dbReference type="ARBA" id="ARBA00001966"/>
    </source>
</evidence>
<accession>A0A3S0MQJ4</accession>
<dbReference type="RefSeq" id="WP_126383983.1">
    <property type="nucleotide sequence ID" value="NZ_RXYK01000005.1"/>
</dbReference>
<keyword evidence="3" id="KW-0479">Metal-binding</keyword>
<evidence type="ECO:0000313" key="8">
    <source>
        <dbReference type="Proteomes" id="UP000279908"/>
    </source>
</evidence>
<dbReference type="InterPro" id="IPR050377">
    <property type="entry name" value="Radical_SAM_PqqE_MftC-like"/>
</dbReference>
<dbReference type="SFLD" id="SFLDS00029">
    <property type="entry name" value="Radical_SAM"/>
    <property type="match status" value="1"/>
</dbReference>
<evidence type="ECO:0000256" key="5">
    <source>
        <dbReference type="ARBA" id="ARBA00023014"/>
    </source>
</evidence>
<dbReference type="AlphaFoldDB" id="A0A3S0MQJ4"/>
<protein>
    <submittedName>
        <fullName evidence="7">Radical SAM protein</fullName>
    </submittedName>
</protein>
<dbReference type="PROSITE" id="PS51918">
    <property type="entry name" value="RADICAL_SAM"/>
    <property type="match status" value="1"/>
</dbReference>
<sequence>MSDKFRIDSHKLIYHPLWVADFLKGYDHWDNVRSMYPIYVELSPVGVCNYRCKFCAYDYVGYKGGAMDGAAMISLLKEMASLGVKSIHLAGEGEPLLHKQIVEAINSGYEAGLDFGITTNGSRISDRFIQEALHQVTWMKVSINAGTAEDYERIHRCGAGGFSKVIDNLARSVKWKRSHGLQTTIGAQSLLLPDNVDGMEALARICRDEIGLDYLVIKPYSQHMGSSTKEYENIDYSEYLYLEDVLTAYSTEDFQVIFRANTMKKYSQSIGERYNTCYSIPFLQAHIMTSGELCSCPSYLEDPLFSLGNVFESGFKEVWESEKRRENWEFVRHGLDVSECRRNCHMDHINVYLADLVEKRVPHVNFI</sequence>
<proteinExistence type="predicted"/>
<dbReference type="GO" id="GO:0046872">
    <property type="term" value="F:metal ion binding"/>
    <property type="evidence" value="ECO:0007669"/>
    <property type="project" value="UniProtKB-KW"/>
</dbReference>
<dbReference type="Proteomes" id="UP000279908">
    <property type="component" value="Unassembled WGS sequence"/>
</dbReference>
<dbReference type="InterPro" id="IPR023885">
    <property type="entry name" value="4Fe4S-binding_SPASM_dom"/>
</dbReference>
<evidence type="ECO:0000256" key="4">
    <source>
        <dbReference type="ARBA" id="ARBA00023004"/>
    </source>
</evidence>
<dbReference type="GO" id="GO:0051536">
    <property type="term" value="F:iron-sulfur cluster binding"/>
    <property type="evidence" value="ECO:0007669"/>
    <property type="project" value="UniProtKB-KW"/>
</dbReference>
<dbReference type="InterPro" id="IPR058240">
    <property type="entry name" value="rSAM_sf"/>
</dbReference>
<dbReference type="SFLD" id="SFLDG01067">
    <property type="entry name" value="SPASM/twitch_domain_containing"/>
    <property type="match status" value="1"/>
</dbReference>